<organism evidence="1 2">
    <name type="scientific">Catalinimonas alkaloidigena</name>
    <dbReference type="NCBI Taxonomy" id="1075417"/>
    <lineage>
        <taxon>Bacteria</taxon>
        <taxon>Pseudomonadati</taxon>
        <taxon>Bacteroidota</taxon>
        <taxon>Cytophagia</taxon>
        <taxon>Cytophagales</taxon>
        <taxon>Catalimonadaceae</taxon>
        <taxon>Catalinimonas</taxon>
    </lineage>
</organism>
<dbReference type="OrthoDB" id="9802640at2"/>
<sequence>MKEPVKKRETWGCCELCGREKPLTFHHLIPRTTHRKKWFQKNFDKWELRTRGLNLCRDCHNHLHTLYDEKTLGRQFNTLESLQQDEAVQRFVKWVRKKS</sequence>
<dbReference type="Proteomes" id="UP000198510">
    <property type="component" value="Unassembled WGS sequence"/>
</dbReference>
<name>A0A1G9FDX3_9BACT</name>
<gene>
    <name evidence="1" type="ORF">SAMN05421823_103749</name>
</gene>
<dbReference type="EMBL" id="FNFO01000003">
    <property type="protein sequence ID" value="SDK86546.1"/>
    <property type="molecule type" value="Genomic_DNA"/>
</dbReference>
<evidence type="ECO:0000313" key="1">
    <source>
        <dbReference type="EMBL" id="SDK86546.1"/>
    </source>
</evidence>
<accession>A0A1G9FDX3</accession>
<keyword evidence="2" id="KW-1185">Reference proteome</keyword>
<proteinExistence type="predicted"/>
<evidence type="ECO:0000313" key="2">
    <source>
        <dbReference type="Proteomes" id="UP000198510"/>
    </source>
</evidence>
<protein>
    <recommendedName>
        <fullName evidence="3">HNH endonuclease</fullName>
    </recommendedName>
</protein>
<reference evidence="1 2" key="1">
    <citation type="submission" date="2016-10" db="EMBL/GenBank/DDBJ databases">
        <authorList>
            <person name="de Groot N.N."/>
        </authorList>
    </citation>
    <scope>NUCLEOTIDE SEQUENCE [LARGE SCALE GENOMIC DNA]</scope>
    <source>
        <strain evidence="1 2">DSM 25186</strain>
    </source>
</reference>
<dbReference type="STRING" id="1075417.SAMN05421823_103749"/>
<evidence type="ECO:0008006" key="3">
    <source>
        <dbReference type="Google" id="ProtNLM"/>
    </source>
</evidence>
<dbReference type="PANTHER" id="PTHR37827">
    <property type="entry name" value="TUDOR DOMAIN-CONTAINING PROTEIN"/>
    <property type="match status" value="1"/>
</dbReference>
<dbReference type="RefSeq" id="WP_089681732.1">
    <property type="nucleotide sequence ID" value="NZ_FNFO01000003.1"/>
</dbReference>
<dbReference type="PANTHER" id="PTHR37827:SF1">
    <property type="entry name" value="HNH DOMAIN-CONTAINING PROTEIN"/>
    <property type="match status" value="1"/>
</dbReference>
<dbReference type="AlphaFoldDB" id="A0A1G9FDX3"/>